<name>M3AN76_PSEFD</name>
<evidence type="ECO:0000313" key="1">
    <source>
        <dbReference type="EMBL" id="EME78917.1"/>
    </source>
</evidence>
<dbReference type="VEuPathDB" id="FungiDB:MYCFIDRAFT_179000"/>
<dbReference type="AlphaFoldDB" id="M3AN76"/>
<sequence>MQTARSRSNILDERVTYLLLAKDDVSGDDRSWIDLLMMKLELREVDVVKELVAQLYQYTTVPTLNSILIMSYEAGQWCIVGPIGVEDDDAEIETMNVSYLKDKDDVVTCELTPKIDGGSLYQDDLIVELDAVDPLPIVLVVLIELVRGVGKKLVVEKLPWLKLCVDEEIKAVLLLLDPIKEVDVMGRLHDAALLLLDSTWLEVDKELNAALSLLDASVKEMDASDEPLLLTNVIEELDVLGVAVEEPLDMEMLLLVWLDEALFDVGENALDDVKRNVLVGVEDVELIDVVMNLNILAYFTYLASMVEEVETAGRDTSELVALVEDTGELKADDNGNAVAENVGGHDQSRIETRCNMTLKEQPMDTRLEDIKAQARWKWMPEYSPEVEVRFLVMLEDPWLVVGRINCQVGGSQRRRCNLHWKLNLAPLLYLSYLPLADRECLLGVTFGREDALAVQREHTSVSNHKIHLRWNNKCGRPTK</sequence>
<dbReference type="EMBL" id="KB446563">
    <property type="protein sequence ID" value="EME78917.1"/>
    <property type="molecule type" value="Genomic_DNA"/>
</dbReference>
<protein>
    <submittedName>
        <fullName evidence="1">Uncharacterized protein</fullName>
    </submittedName>
</protein>
<dbReference type="GeneID" id="19334034"/>
<evidence type="ECO:0000313" key="2">
    <source>
        <dbReference type="Proteomes" id="UP000016932"/>
    </source>
</evidence>
<gene>
    <name evidence="1" type="ORF">MYCFIDRAFT_179000</name>
</gene>
<reference evidence="1 2" key="1">
    <citation type="journal article" date="2012" name="PLoS Pathog.">
        <title>Diverse lifestyles and strategies of plant pathogenesis encoded in the genomes of eighteen Dothideomycetes fungi.</title>
        <authorList>
            <person name="Ohm R.A."/>
            <person name="Feau N."/>
            <person name="Henrissat B."/>
            <person name="Schoch C.L."/>
            <person name="Horwitz B.A."/>
            <person name="Barry K.W."/>
            <person name="Condon B.J."/>
            <person name="Copeland A.C."/>
            <person name="Dhillon B."/>
            <person name="Glaser F."/>
            <person name="Hesse C.N."/>
            <person name="Kosti I."/>
            <person name="LaButti K."/>
            <person name="Lindquist E.A."/>
            <person name="Lucas S."/>
            <person name="Salamov A.A."/>
            <person name="Bradshaw R.E."/>
            <person name="Ciuffetti L."/>
            <person name="Hamelin R.C."/>
            <person name="Kema G.H.J."/>
            <person name="Lawrence C."/>
            <person name="Scott J.A."/>
            <person name="Spatafora J.W."/>
            <person name="Turgeon B.G."/>
            <person name="de Wit P.J.G.M."/>
            <person name="Zhong S."/>
            <person name="Goodwin S.B."/>
            <person name="Grigoriev I.V."/>
        </authorList>
    </citation>
    <scope>NUCLEOTIDE SEQUENCE [LARGE SCALE GENOMIC DNA]</scope>
    <source>
        <strain evidence="1 2">CIRAD86</strain>
    </source>
</reference>
<dbReference type="HOGENOM" id="CLU_570011_0_0_1"/>
<dbReference type="Proteomes" id="UP000016932">
    <property type="component" value="Unassembled WGS sequence"/>
</dbReference>
<proteinExistence type="predicted"/>
<dbReference type="RefSeq" id="XP_007931162.1">
    <property type="nucleotide sequence ID" value="XM_007932971.1"/>
</dbReference>
<organism evidence="1 2">
    <name type="scientific">Pseudocercospora fijiensis (strain CIRAD86)</name>
    <name type="common">Black leaf streak disease fungus</name>
    <name type="synonym">Mycosphaerella fijiensis</name>
    <dbReference type="NCBI Taxonomy" id="383855"/>
    <lineage>
        <taxon>Eukaryota</taxon>
        <taxon>Fungi</taxon>
        <taxon>Dikarya</taxon>
        <taxon>Ascomycota</taxon>
        <taxon>Pezizomycotina</taxon>
        <taxon>Dothideomycetes</taxon>
        <taxon>Dothideomycetidae</taxon>
        <taxon>Mycosphaerellales</taxon>
        <taxon>Mycosphaerellaceae</taxon>
        <taxon>Pseudocercospora</taxon>
    </lineage>
</organism>
<dbReference type="KEGG" id="pfj:MYCFIDRAFT_179000"/>
<keyword evidence="2" id="KW-1185">Reference proteome</keyword>
<accession>M3AN76</accession>